<protein>
    <recommendedName>
        <fullName evidence="5">Large ribosomal subunit protein uL30</fullName>
    </recommendedName>
</protein>
<reference evidence="8 9" key="2">
    <citation type="submission" date="2014-07" db="EMBL/GenBank/DDBJ databases">
        <title>Porphyromonadaceae bacterium OUH 334697 = ATCC BAA-2682 = DSM 28341 draft genome.</title>
        <authorList>
            <person name="Sydenham T.V."/>
            <person name="Hasman H."/>
            <person name="Justesen U.S."/>
        </authorList>
    </citation>
    <scope>NUCLEOTIDE SEQUENCE [LARGE SCALE GENOMIC DNA]</scope>
    <source>
        <strain evidence="8 9">OUH 334697</strain>
    </source>
</reference>
<dbReference type="GO" id="GO:0022625">
    <property type="term" value="C:cytosolic large ribosomal subunit"/>
    <property type="evidence" value="ECO:0007669"/>
    <property type="project" value="TreeGrafter"/>
</dbReference>
<dbReference type="AlphaFoldDB" id="A0A0C3N9T2"/>
<feature type="domain" description="Large ribosomal subunit protein uL30-like ferredoxin-like fold" evidence="6">
    <location>
        <begin position="4"/>
        <end position="53"/>
    </location>
</feature>
<dbReference type="PIRSF" id="PIRSF002211">
    <property type="entry name" value="Ribosomal_L30_bac-type"/>
    <property type="match status" value="1"/>
</dbReference>
<dbReference type="GO" id="GO:0003735">
    <property type="term" value="F:structural constituent of ribosome"/>
    <property type="evidence" value="ECO:0007669"/>
    <property type="project" value="InterPro"/>
</dbReference>
<accession>A0A0C3N9T2</accession>
<dbReference type="GO" id="GO:0006412">
    <property type="term" value="P:translation"/>
    <property type="evidence" value="ECO:0007669"/>
    <property type="project" value="UniProtKB-UniRule"/>
</dbReference>
<dbReference type="Proteomes" id="UP000031980">
    <property type="component" value="Unassembled WGS sequence"/>
</dbReference>
<proteinExistence type="inferred from homology"/>
<dbReference type="CDD" id="cd01658">
    <property type="entry name" value="Ribosomal_L30"/>
    <property type="match status" value="1"/>
</dbReference>
<evidence type="ECO:0000259" key="6">
    <source>
        <dbReference type="Pfam" id="PF00327"/>
    </source>
</evidence>
<keyword evidence="3 5" id="KW-0689">Ribosomal protein</keyword>
<comment type="subunit">
    <text evidence="2 5">Part of the 50S ribosomal subunit.</text>
</comment>
<dbReference type="PANTHER" id="PTHR15892:SF2">
    <property type="entry name" value="LARGE RIBOSOMAL SUBUNIT PROTEIN UL30M"/>
    <property type="match status" value="1"/>
</dbReference>
<evidence type="ECO:0000256" key="3">
    <source>
        <dbReference type="ARBA" id="ARBA00022980"/>
    </source>
</evidence>
<evidence type="ECO:0000313" key="10">
    <source>
        <dbReference type="Proteomes" id="UP000031980"/>
    </source>
</evidence>
<evidence type="ECO:0000256" key="2">
    <source>
        <dbReference type="ARBA" id="ARBA00011838"/>
    </source>
</evidence>
<dbReference type="EMBL" id="JPIU01000049">
    <property type="protein sequence ID" value="KIO42792.1"/>
    <property type="molecule type" value="Genomic_DNA"/>
</dbReference>
<evidence type="ECO:0000256" key="1">
    <source>
        <dbReference type="ARBA" id="ARBA00007594"/>
    </source>
</evidence>
<gene>
    <name evidence="5" type="primary">rpmD</name>
    <name evidence="7" type="ORF">BA92_13015</name>
    <name evidence="8" type="ORF">IE90_06530</name>
</gene>
<dbReference type="RefSeq" id="WP_041503058.1">
    <property type="nucleotide sequence ID" value="NZ_JPIT01000018.1"/>
</dbReference>
<sequence>MARIKITLVKSKIGSDKRQVRTLDSLGLGKMNSSVEHEATPQILGMVAKVKHLLRVEEVK</sequence>
<evidence type="ECO:0000313" key="9">
    <source>
        <dbReference type="Proteomes" id="UP000031937"/>
    </source>
</evidence>
<organism evidence="7 10">
    <name type="scientific">Sanguibacteroides justesenii</name>
    <dbReference type="NCBI Taxonomy" id="1547597"/>
    <lineage>
        <taxon>Bacteria</taxon>
        <taxon>Pseudomonadati</taxon>
        <taxon>Bacteroidota</taxon>
        <taxon>Bacteroidia</taxon>
        <taxon>Bacteroidales</taxon>
        <taxon>Porphyromonadaceae</taxon>
        <taxon>Sanguibacteroides</taxon>
    </lineage>
</organism>
<comment type="similarity">
    <text evidence="1 5">Belongs to the universal ribosomal protein uL30 family.</text>
</comment>
<keyword evidence="4 5" id="KW-0687">Ribonucleoprotein</keyword>
<dbReference type="NCBIfam" id="TIGR01308">
    <property type="entry name" value="rpmD_bact"/>
    <property type="match status" value="1"/>
</dbReference>
<evidence type="ECO:0000313" key="7">
    <source>
        <dbReference type="EMBL" id="KIO42792.1"/>
    </source>
</evidence>
<dbReference type="FunFam" id="3.30.1390.20:FF:000001">
    <property type="entry name" value="50S ribosomal protein L30"/>
    <property type="match status" value="1"/>
</dbReference>
<dbReference type="InterPro" id="IPR005996">
    <property type="entry name" value="Ribosomal_uL30_bac-type"/>
</dbReference>
<dbReference type="SUPFAM" id="SSF55129">
    <property type="entry name" value="Ribosomal protein L30p/L7e"/>
    <property type="match status" value="1"/>
</dbReference>
<evidence type="ECO:0000256" key="4">
    <source>
        <dbReference type="ARBA" id="ARBA00023274"/>
    </source>
</evidence>
<dbReference type="OrthoDB" id="9812790at2"/>
<dbReference type="Proteomes" id="UP000031937">
    <property type="component" value="Unassembled WGS sequence"/>
</dbReference>
<dbReference type="EMBL" id="JPIT01000018">
    <property type="protein sequence ID" value="KIO45088.1"/>
    <property type="molecule type" value="Genomic_DNA"/>
</dbReference>
<evidence type="ECO:0000313" key="8">
    <source>
        <dbReference type="EMBL" id="KIO45088.1"/>
    </source>
</evidence>
<reference evidence="7 10" key="1">
    <citation type="submission" date="2014-07" db="EMBL/GenBank/DDBJ databases">
        <title>Porphyromonadaceae bacterium OUH 308042 = ATCC BAA-2681 = DSM 28342 draft genome.</title>
        <authorList>
            <person name="Sydenham T.V."/>
            <person name="Hasman H."/>
            <person name="Justensen U.S."/>
        </authorList>
    </citation>
    <scope>NUCLEOTIDE SEQUENCE [LARGE SCALE GENOMIC DNA]</scope>
    <source>
        <strain evidence="7 10">OUH 308042</strain>
    </source>
</reference>
<dbReference type="InterPro" id="IPR036919">
    <property type="entry name" value="Ribo_uL30_ferredoxin-like_sf"/>
</dbReference>
<name>A0A0C3N9T2_9PORP</name>
<evidence type="ECO:0000256" key="5">
    <source>
        <dbReference type="HAMAP-Rule" id="MF_01371"/>
    </source>
</evidence>
<keyword evidence="10" id="KW-1185">Reference proteome</keyword>
<dbReference type="Gene3D" id="3.30.1390.20">
    <property type="entry name" value="Ribosomal protein L30, ferredoxin-like fold domain"/>
    <property type="match status" value="1"/>
</dbReference>
<dbReference type="PANTHER" id="PTHR15892">
    <property type="entry name" value="MITOCHONDRIAL RIBOSOMAL PROTEIN L30"/>
    <property type="match status" value="1"/>
</dbReference>
<dbReference type="Pfam" id="PF00327">
    <property type="entry name" value="Ribosomal_L30"/>
    <property type="match status" value="1"/>
</dbReference>
<dbReference type="InterPro" id="IPR016082">
    <property type="entry name" value="Ribosomal_uL30_ferredoxin-like"/>
</dbReference>
<dbReference type="HAMAP" id="MF_01371_B">
    <property type="entry name" value="Ribosomal_uL30_B"/>
    <property type="match status" value="1"/>
</dbReference>
<comment type="caution">
    <text evidence="7">The sequence shown here is derived from an EMBL/GenBank/DDBJ whole genome shotgun (WGS) entry which is preliminary data.</text>
</comment>